<dbReference type="EMBL" id="CAJOBA010054027">
    <property type="protein sequence ID" value="CAF4270861.1"/>
    <property type="molecule type" value="Genomic_DNA"/>
</dbReference>
<organism evidence="7 8">
    <name type="scientific">Didymodactylos carnosus</name>
    <dbReference type="NCBI Taxonomy" id="1234261"/>
    <lineage>
        <taxon>Eukaryota</taxon>
        <taxon>Metazoa</taxon>
        <taxon>Spiralia</taxon>
        <taxon>Gnathifera</taxon>
        <taxon>Rotifera</taxon>
        <taxon>Eurotatoria</taxon>
        <taxon>Bdelloidea</taxon>
        <taxon>Philodinida</taxon>
        <taxon>Philodinidae</taxon>
        <taxon>Didymodactylos</taxon>
    </lineage>
</organism>
<accession>A0A8S2TBI4</accession>
<feature type="repeat" description="NHL" evidence="4">
    <location>
        <begin position="209"/>
        <end position="245"/>
    </location>
</feature>
<feature type="transmembrane region" description="Helical" evidence="5">
    <location>
        <begin position="59"/>
        <end position="81"/>
    </location>
</feature>
<comment type="caution">
    <text evidence="7">The sequence shown here is derived from an EMBL/GenBank/DDBJ whole genome shotgun (WGS) entry which is preliminary data.</text>
</comment>
<feature type="repeat" description="NHL" evidence="4">
    <location>
        <begin position="159"/>
        <end position="195"/>
    </location>
</feature>
<keyword evidence="5" id="KW-0472">Membrane</keyword>
<evidence type="ECO:0000256" key="2">
    <source>
        <dbReference type="ARBA" id="ARBA00022737"/>
    </source>
</evidence>
<protein>
    <recommendedName>
        <fullName evidence="9">NHL repeat-containing protein</fullName>
    </recommendedName>
</protein>
<keyword evidence="3" id="KW-0325">Glycoprotein</keyword>
<dbReference type="AlphaFoldDB" id="A0A8S2TBI4"/>
<keyword evidence="5" id="KW-1133">Transmembrane helix</keyword>
<keyword evidence="5" id="KW-0812">Transmembrane</keyword>
<evidence type="ECO:0000256" key="3">
    <source>
        <dbReference type="ARBA" id="ARBA00023180"/>
    </source>
</evidence>
<dbReference type="PROSITE" id="PS51125">
    <property type="entry name" value="NHL"/>
    <property type="match status" value="3"/>
</dbReference>
<feature type="non-terminal residue" evidence="7">
    <location>
        <position position="1"/>
    </location>
</feature>
<keyword evidence="2" id="KW-0677">Repeat</keyword>
<reference evidence="7" key="1">
    <citation type="submission" date="2021-02" db="EMBL/GenBank/DDBJ databases">
        <authorList>
            <person name="Nowell W R."/>
        </authorList>
    </citation>
    <scope>NUCLEOTIDE SEQUENCE</scope>
</reference>
<evidence type="ECO:0000256" key="4">
    <source>
        <dbReference type="PROSITE-ProRule" id="PRU00504"/>
    </source>
</evidence>
<evidence type="ECO:0008006" key="9">
    <source>
        <dbReference type="Google" id="ProtNLM"/>
    </source>
</evidence>
<evidence type="ECO:0000313" key="7">
    <source>
        <dbReference type="EMBL" id="CAF4270861.1"/>
    </source>
</evidence>
<evidence type="ECO:0000256" key="1">
    <source>
        <dbReference type="ARBA" id="ARBA00022729"/>
    </source>
</evidence>
<evidence type="ECO:0000313" key="8">
    <source>
        <dbReference type="Proteomes" id="UP000682733"/>
    </source>
</evidence>
<dbReference type="EMBL" id="CAJNOK010032105">
    <property type="protein sequence ID" value="CAF1480242.1"/>
    <property type="molecule type" value="Genomic_DNA"/>
</dbReference>
<keyword evidence="1" id="KW-0732">Signal</keyword>
<dbReference type="CDD" id="cd05819">
    <property type="entry name" value="NHL"/>
    <property type="match status" value="1"/>
</dbReference>
<sequence>IVQQESKLVKPGSTASTIPVRLDVQSNSEKALISPLPKNHVTRVAAASRKFICSQPFKYGFTGFLLASVINAAIFGTLLGLCLRPTATLCTPTTWSENGTTVAGGNGVGSNLNQLNNPVGIFVDKNKNIYIADVQNERVVKWSQNATVGVVVGGGNGGGANSNQLWEPNDIRVNDNGDIFVADSNNARIQKLSSGRINGLTMAGGNGQGSSSNQFNYPNALAFDSDGNMYVADRYNNRVQKFTASC</sequence>
<dbReference type="InterPro" id="IPR001258">
    <property type="entry name" value="NHL_repeat"/>
</dbReference>
<feature type="repeat" description="NHL" evidence="4">
    <location>
        <begin position="109"/>
        <end position="145"/>
    </location>
</feature>
<dbReference type="PANTHER" id="PTHR10680">
    <property type="entry name" value="PEPTIDYL-GLYCINE ALPHA-AMIDATING MONOOXYGENASE"/>
    <property type="match status" value="1"/>
</dbReference>
<dbReference type="PANTHER" id="PTHR10680:SF14">
    <property type="entry name" value="PEPTIDYL-GLYCINE ALPHA-AMIDATING MONOOXYGENASE"/>
    <property type="match status" value="1"/>
</dbReference>
<evidence type="ECO:0000256" key="5">
    <source>
        <dbReference type="SAM" id="Phobius"/>
    </source>
</evidence>
<dbReference type="Proteomes" id="UP000682733">
    <property type="component" value="Unassembled WGS sequence"/>
</dbReference>
<proteinExistence type="predicted"/>
<dbReference type="InterPro" id="IPR011042">
    <property type="entry name" value="6-blade_b-propeller_TolB-like"/>
</dbReference>
<dbReference type="Proteomes" id="UP000677228">
    <property type="component" value="Unassembled WGS sequence"/>
</dbReference>
<evidence type="ECO:0000313" key="6">
    <source>
        <dbReference type="EMBL" id="CAF1480242.1"/>
    </source>
</evidence>
<dbReference type="SUPFAM" id="SSF101898">
    <property type="entry name" value="NHL repeat"/>
    <property type="match status" value="1"/>
</dbReference>
<gene>
    <name evidence="6" type="ORF">OVA965_LOCUS36030</name>
    <name evidence="7" type="ORF">TMI583_LOCUS37025</name>
</gene>
<dbReference type="Gene3D" id="2.120.10.30">
    <property type="entry name" value="TolB, C-terminal domain"/>
    <property type="match status" value="1"/>
</dbReference>
<dbReference type="Pfam" id="PF01436">
    <property type="entry name" value="NHL"/>
    <property type="match status" value="2"/>
</dbReference>
<name>A0A8S2TBI4_9BILA</name>